<reference evidence="3" key="1">
    <citation type="submission" date="2014-09" db="EMBL/GenBank/DDBJ databases">
        <authorList>
            <person name="Sharma Rahul"/>
            <person name="Thines Marco"/>
        </authorList>
    </citation>
    <scope>NUCLEOTIDE SEQUENCE [LARGE SCALE GENOMIC DNA]</scope>
</reference>
<dbReference type="AlphaFoldDB" id="A0A0P1AZA4"/>
<dbReference type="GeneID" id="36398692"/>
<dbReference type="OrthoDB" id="78067at2759"/>
<proteinExistence type="predicted"/>
<sequence length="888" mass="102729">MANGLKTYRELSLAQVERELLSAEAYLAASAGKPYSVSKTSRKDETTGLTPDDTSSRWGSHGRPFLSEERRREILAKLSSERKSALQKLRVAPINGVEAELQSWTLGEAVHETAEERINDMLTDRAPKDSLKHDVASSIHNLQRGIYDKKNHDKQSVLSSAQCNYDDIYCRSKLNFDHPFVIKNAQQLSDFSSATSSALLSVSLPKTKRVVDESAMSLHMEGINEMSLPSNTSDSFGESRHCVEAPQKTSDEHQKDYYAGLHDVMHIDQHQLAAKKALNRIDVLAQSRNDLFAEREKKRIVSEMEQLRECTFHPNCTKPSRTISKARNDIRTDSAFQWLTLSPRQKVLRPLDEMMNGNKENCSQSTIQRLHLDGTARYDMREQARKALEAQKFLECTFKPKINPTSKTMISRIDYKPIHLRVYDLQRAKAEYIEQVRQQQDRNKYGSSLFVPTINSRSRQIALNKAFRQDTNEKLKPLHVTDRLAFDAYAIAQRKNATQEYFDLLNEQPFAPQISETSQKIVEQKPEFKMDFVARQHYFRSRDLERQETLEGLCDRDDSQGGKLTFKPDIGNADDVLRRLRPDRSTESSRQKLYRLAYNDHRKAELKRQRIQQAQHAQYTFKPEINPISKALGRSSTLEELSHPVLDIKSQLMPPHEPPTAGKSPASKAVMRQHFANKRFRSRIALEMEEASTAECTFRPRLVASKYRIGSARALKLEPRSKKMEWQSGHLLHQIEAERKSKADEIEAKRNIQELKELKECTFQPNLRKVRPRGKSSTKKIPPYYTSEEKPVIVRGLGRFLELRDLARKQHADQKEREKKVFALNTSYEPRIYTVPKPFKLSSTKQDRIRRRFKVREEIYAKERQECTFRPETVSSLSRRNMKNMLDY</sequence>
<evidence type="ECO:0000313" key="2">
    <source>
        <dbReference type="EMBL" id="CEG46969.1"/>
    </source>
</evidence>
<protein>
    <submittedName>
        <fullName evidence="2">Uncharacterized protein</fullName>
    </submittedName>
</protein>
<feature type="region of interest" description="Disordered" evidence="1">
    <location>
        <begin position="34"/>
        <end position="63"/>
    </location>
</feature>
<dbReference type="Proteomes" id="UP000054928">
    <property type="component" value="Unassembled WGS sequence"/>
</dbReference>
<feature type="compositionally biased region" description="Polar residues" evidence="1">
    <location>
        <begin position="47"/>
        <end position="58"/>
    </location>
</feature>
<organism evidence="2 3">
    <name type="scientific">Plasmopara halstedii</name>
    <name type="common">Downy mildew of sunflower</name>
    <dbReference type="NCBI Taxonomy" id="4781"/>
    <lineage>
        <taxon>Eukaryota</taxon>
        <taxon>Sar</taxon>
        <taxon>Stramenopiles</taxon>
        <taxon>Oomycota</taxon>
        <taxon>Peronosporomycetes</taxon>
        <taxon>Peronosporales</taxon>
        <taxon>Peronosporaceae</taxon>
        <taxon>Plasmopara</taxon>
    </lineage>
</organism>
<dbReference type="EMBL" id="CCYD01002371">
    <property type="protein sequence ID" value="CEG46969.1"/>
    <property type="molecule type" value="Genomic_DNA"/>
</dbReference>
<dbReference type="RefSeq" id="XP_024583338.1">
    <property type="nucleotide sequence ID" value="XM_024717883.1"/>
</dbReference>
<evidence type="ECO:0000313" key="3">
    <source>
        <dbReference type="Proteomes" id="UP000054928"/>
    </source>
</evidence>
<dbReference type="PANTHER" id="PTHR37028">
    <property type="entry name" value="UNNAMED PRODUCT-RELATED"/>
    <property type="match status" value="1"/>
</dbReference>
<keyword evidence="3" id="KW-1185">Reference proteome</keyword>
<evidence type="ECO:0000256" key="1">
    <source>
        <dbReference type="SAM" id="MobiDB-lite"/>
    </source>
</evidence>
<dbReference type="PANTHER" id="PTHR37028:SF4">
    <property type="entry name" value="ALMS MOTIF DOMAIN-CONTAINING PROTEIN"/>
    <property type="match status" value="1"/>
</dbReference>
<name>A0A0P1AZA4_PLAHL</name>
<accession>A0A0P1AZA4</accession>